<dbReference type="RefSeq" id="WP_378022216.1">
    <property type="nucleotide sequence ID" value="NZ_JBHSKG010000009.1"/>
</dbReference>
<feature type="region of interest" description="Disordered" evidence="7">
    <location>
        <begin position="181"/>
        <end position="200"/>
    </location>
</feature>
<proteinExistence type="inferred from homology"/>
<sequence>MESAIDTHLQCPRTLSRRVPEDYRPPFPIWVARVGEDVTRVVMGYFGVQYRGEEHRAEAWATLRAITDGFALADGPGGWDVTHHVDAQGYDTLVAAAYWRDAGTTQRWLARPEIAAWWDAPERLSAAVGVFREVLSPGVDRFETLYPFTDRLPGIGGVLDDVSDQVEEHAYWGAMRDRIPRSQTDRMGPSGELAATSDPARGGRVVVRGHENVALIRSGQDWAGIPAEEQELYLEAIEPALRRAMDFLRDKGQRLGCYSNRYVRNVDLEGTPLDTTYAISFWRSLDLLERWAESHPSHLEVFVAFVGRARHVPSLRLYHEVSVVDADSQYYEYVNCHPATGLLRDAVTSDAVSSDAVRSADPPRA</sequence>
<accession>A0ABV9ZHW6</accession>
<gene>
    <name evidence="8" type="ORF">ACFPK1_17470</name>
</gene>
<dbReference type="Proteomes" id="UP001596175">
    <property type="component" value="Unassembled WGS sequence"/>
</dbReference>
<evidence type="ECO:0000313" key="9">
    <source>
        <dbReference type="Proteomes" id="UP001596175"/>
    </source>
</evidence>
<organism evidence="8 9">
    <name type="scientific">Actinomycetospora rhizophila</name>
    <dbReference type="NCBI Taxonomy" id="1416876"/>
    <lineage>
        <taxon>Bacteria</taxon>
        <taxon>Bacillati</taxon>
        <taxon>Actinomycetota</taxon>
        <taxon>Actinomycetes</taxon>
        <taxon>Pseudonocardiales</taxon>
        <taxon>Pseudonocardiaceae</taxon>
        <taxon>Actinomycetospora</taxon>
    </lineage>
</organism>
<comment type="cofactor">
    <cofactor evidence="1">
        <name>heme b</name>
        <dbReference type="ChEBI" id="CHEBI:60344"/>
    </cofactor>
</comment>
<evidence type="ECO:0000313" key="8">
    <source>
        <dbReference type="EMBL" id="MFC5140034.1"/>
    </source>
</evidence>
<keyword evidence="2" id="KW-0349">Heme</keyword>
<evidence type="ECO:0000256" key="5">
    <source>
        <dbReference type="ARBA" id="ARBA00023239"/>
    </source>
</evidence>
<dbReference type="EMBL" id="JBHSKG010000009">
    <property type="protein sequence ID" value="MFC5140034.1"/>
    <property type="molecule type" value="Genomic_DNA"/>
</dbReference>
<evidence type="ECO:0000256" key="1">
    <source>
        <dbReference type="ARBA" id="ARBA00001970"/>
    </source>
</evidence>
<dbReference type="InterPro" id="IPR025702">
    <property type="entry name" value="OXD"/>
</dbReference>
<keyword evidence="3" id="KW-0479">Metal-binding</keyword>
<keyword evidence="4" id="KW-0408">Iron</keyword>
<evidence type="ECO:0000256" key="2">
    <source>
        <dbReference type="ARBA" id="ARBA00022617"/>
    </source>
</evidence>
<evidence type="ECO:0000256" key="3">
    <source>
        <dbReference type="ARBA" id="ARBA00022723"/>
    </source>
</evidence>
<comment type="caution">
    <text evidence="8">The sequence shown here is derived from an EMBL/GenBank/DDBJ whole genome shotgun (WGS) entry which is preliminary data.</text>
</comment>
<name>A0ABV9ZHW6_9PSEU</name>
<reference evidence="9" key="1">
    <citation type="journal article" date="2019" name="Int. J. Syst. Evol. Microbiol.">
        <title>The Global Catalogue of Microorganisms (GCM) 10K type strain sequencing project: providing services to taxonomists for standard genome sequencing and annotation.</title>
        <authorList>
            <consortium name="The Broad Institute Genomics Platform"/>
            <consortium name="The Broad Institute Genome Sequencing Center for Infectious Disease"/>
            <person name="Wu L."/>
            <person name="Ma J."/>
        </authorList>
    </citation>
    <scope>NUCLEOTIDE SEQUENCE [LARGE SCALE GENOMIC DNA]</scope>
    <source>
        <strain evidence="9">XZYJ18</strain>
    </source>
</reference>
<comment type="similarity">
    <text evidence="6">Belongs to the heme-containing dehydratase family.</text>
</comment>
<protein>
    <submittedName>
        <fullName evidence="8">Phenylacetaldoxime dehydratase family protein</fullName>
    </submittedName>
</protein>
<evidence type="ECO:0000256" key="6">
    <source>
        <dbReference type="ARBA" id="ARBA00034312"/>
    </source>
</evidence>
<evidence type="ECO:0000256" key="4">
    <source>
        <dbReference type="ARBA" id="ARBA00023004"/>
    </source>
</evidence>
<dbReference type="Pfam" id="PF13816">
    <property type="entry name" value="Dehydratase_hem"/>
    <property type="match status" value="1"/>
</dbReference>
<evidence type="ECO:0000256" key="7">
    <source>
        <dbReference type="SAM" id="MobiDB-lite"/>
    </source>
</evidence>
<keyword evidence="5" id="KW-0456">Lyase</keyword>
<keyword evidence="9" id="KW-1185">Reference proteome</keyword>